<accession>A0A9W8AX12</accession>
<feature type="non-terminal residue" evidence="1">
    <location>
        <position position="1"/>
    </location>
</feature>
<dbReference type="OrthoDB" id="5985073at2759"/>
<feature type="non-terminal residue" evidence="1">
    <location>
        <position position="129"/>
    </location>
</feature>
<dbReference type="EMBL" id="JANBQB010000862">
    <property type="protein sequence ID" value="KAJ1973252.1"/>
    <property type="molecule type" value="Genomic_DNA"/>
</dbReference>
<protein>
    <submittedName>
        <fullName evidence="1">Uncharacterized protein</fullName>
    </submittedName>
</protein>
<gene>
    <name evidence="1" type="ORF">H4R34_005141</name>
</gene>
<dbReference type="Proteomes" id="UP001151582">
    <property type="component" value="Unassembled WGS sequence"/>
</dbReference>
<proteinExistence type="predicted"/>
<evidence type="ECO:0000313" key="2">
    <source>
        <dbReference type="Proteomes" id="UP001151582"/>
    </source>
</evidence>
<organism evidence="1 2">
    <name type="scientific">Dimargaris verticillata</name>
    <dbReference type="NCBI Taxonomy" id="2761393"/>
    <lineage>
        <taxon>Eukaryota</taxon>
        <taxon>Fungi</taxon>
        <taxon>Fungi incertae sedis</taxon>
        <taxon>Zoopagomycota</taxon>
        <taxon>Kickxellomycotina</taxon>
        <taxon>Dimargaritomycetes</taxon>
        <taxon>Dimargaritales</taxon>
        <taxon>Dimargaritaceae</taxon>
        <taxon>Dimargaris</taxon>
    </lineage>
</organism>
<sequence length="129" mass="13337">TLGDTYGGSDGALFTYYWTATPADDSGGNTVELKDCTGKVLAKVSSSYAEVIHMEGAGLLPSGQWINLNDADKGQYGCYDKVSAPTGATGKQLKLFTSASSNTLTKGTIVHVAELKGVELPGGDTHNGC</sequence>
<keyword evidence="2" id="KW-1185">Reference proteome</keyword>
<dbReference type="AlphaFoldDB" id="A0A9W8AX12"/>
<reference evidence="1" key="1">
    <citation type="submission" date="2022-07" db="EMBL/GenBank/DDBJ databases">
        <title>Phylogenomic reconstructions and comparative analyses of Kickxellomycotina fungi.</title>
        <authorList>
            <person name="Reynolds N.K."/>
            <person name="Stajich J.E."/>
            <person name="Barry K."/>
            <person name="Grigoriev I.V."/>
            <person name="Crous P."/>
            <person name="Smith M.E."/>
        </authorList>
    </citation>
    <scope>NUCLEOTIDE SEQUENCE</scope>
    <source>
        <strain evidence="1">RSA 567</strain>
    </source>
</reference>
<name>A0A9W8AX12_9FUNG</name>
<comment type="caution">
    <text evidence="1">The sequence shown here is derived from an EMBL/GenBank/DDBJ whole genome shotgun (WGS) entry which is preliminary data.</text>
</comment>
<evidence type="ECO:0000313" key="1">
    <source>
        <dbReference type="EMBL" id="KAJ1973252.1"/>
    </source>
</evidence>